<sequence length="456" mass="48846">MTTVSRRTFLYYSLALLTMPLTRSVAQTVATPTVLDGVRLVDGLGGTPVENARIVIADGRIAAIGPSQQVAIPLTARVIPVNGGTVIPGLISDHVHLGGYDGLVAGPSAQNADNILKQLNVYLSYGVTTVASMGTNGALVYDLRSRLSAGSVSGADILVADHGIGVPNGAPPAPLGPDQLDRPASVQEARQAVRAAAARGTNFIKLWLDDFQGLKLVKMSPEIYRAAIDEAHKNNLCAFVHIHYLDDAKDVLRAGADVLAHGVRDKAIDGEFIELMRKNNAWYIPTLTVDEAFYLFAEQPQVLQDPFVRKALHPDLLKQYESEEWRTKQISNPKALSSWHSGLAVNQQNTKTAIENGLNVGFGTDSGAMPLRVPGFAEHRELELLVESGISPLQALTLATGKAAQALKLEDRGVLAVGKRADLVVIDGNPIKNISDTRRIRSVWKAGTEVSGLSLT</sequence>
<dbReference type="Proteomes" id="UP001379444">
    <property type="component" value="Chromosome"/>
</dbReference>
<name>A0ABZ2G8F7_9GAMM</name>
<dbReference type="Gene3D" id="3.20.20.140">
    <property type="entry name" value="Metal-dependent hydrolases"/>
    <property type="match status" value="1"/>
</dbReference>
<evidence type="ECO:0000256" key="1">
    <source>
        <dbReference type="SAM" id="SignalP"/>
    </source>
</evidence>
<feature type="domain" description="Amidohydrolase-related" evidence="2">
    <location>
        <begin position="85"/>
        <end position="450"/>
    </location>
</feature>
<keyword evidence="4" id="KW-1185">Reference proteome</keyword>
<organism evidence="3 4">
    <name type="scientific">Pectobacterium cacticida</name>
    <dbReference type="NCBI Taxonomy" id="69221"/>
    <lineage>
        <taxon>Bacteria</taxon>
        <taxon>Pseudomonadati</taxon>
        <taxon>Pseudomonadota</taxon>
        <taxon>Gammaproteobacteria</taxon>
        <taxon>Enterobacterales</taxon>
        <taxon>Pectobacteriaceae</taxon>
        <taxon>Pectobacterium</taxon>
    </lineage>
</organism>
<evidence type="ECO:0000313" key="4">
    <source>
        <dbReference type="Proteomes" id="UP001379444"/>
    </source>
</evidence>
<dbReference type="SUPFAM" id="SSF51338">
    <property type="entry name" value="Composite domain of metallo-dependent hydrolases"/>
    <property type="match status" value="1"/>
</dbReference>
<gene>
    <name evidence="3" type="ORF">QNA12_16600</name>
</gene>
<dbReference type="InterPro" id="IPR032466">
    <property type="entry name" value="Metal_Hydrolase"/>
</dbReference>
<dbReference type="InterPro" id="IPR006680">
    <property type="entry name" value="Amidohydro-rel"/>
</dbReference>
<dbReference type="InterPro" id="IPR011059">
    <property type="entry name" value="Metal-dep_hydrolase_composite"/>
</dbReference>
<protein>
    <submittedName>
        <fullName evidence="3">Amidohydrolase family protein</fullName>
    </submittedName>
</protein>
<keyword evidence="1" id="KW-0732">Signal</keyword>
<feature type="chain" id="PRO_5045388573" evidence="1">
    <location>
        <begin position="27"/>
        <end position="456"/>
    </location>
</feature>
<dbReference type="PANTHER" id="PTHR43135:SF3">
    <property type="entry name" value="ALPHA-D-RIBOSE 1-METHYLPHOSPHONATE 5-TRIPHOSPHATE DIPHOSPHATASE"/>
    <property type="match status" value="1"/>
</dbReference>
<evidence type="ECO:0000259" key="2">
    <source>
        <dbReference type="Pfam" id="PF01979"/>
    </source>
</evidence>
<accession>A0ABZ2G8F7</accession>
<proteinExistence type="predicted"/>
<dbReference type="EMBL" id="CP125967">
    <property type="protein sequence ID" value="WWO38109.1"/>
    <property type="molecule type" value="Genomic_DNA"/>
</dbReference>
<dbReference type="PANTHER" id="PTHR43135">
    <property type="entry name" value="ALPHA-D-RIBOSE 1-METHYLPHOSPHONATE 5-TRIPHOSPHATE DIPHOSPHATASE"/>
    <property type="match status" value="1"/>
</dbReference>
<evidence type="ECO:0000313" key="3">
    <source>
        <dbReference type="EMBL" id="WWO38109.1"/>
    </source>
</evidence>
<dbReference type="InterPro" id="IPR051781">
    <property type="entry name" value="Metallo-dep_Hydrolase"/>
</dbReference>
<dbReference type="Pfam" id="PF01979">
    <property type="entry name" value="Amidohydro_1"/>
    <property type="match status" value="1"/>
</dbReference>
<dbReference type="Gene3D" id="2.30.40.10">
    <property type="entry name" value="Urease, subunit C, domain 1"/>
    <property type="match status" value="1"/>
</dbReference>
<feature type="signal peptide" evidence="1">
    <location>
        <begin position="1"/>
        <end position="26"/>
    </location>
</feature>
<reference evidence="3 4" key="1">
    <citation type="journal article" date="2024" name="Front. Plant Sci.">
        <title>Comprehensive phenomic and genomic studies of the species, Pectobacterium cacticida and proposal for reclassification as Alcorniella cacticida comb. nov.</title>
        <authorList>
            <person name="Jonca J."/>
            <person name="Pirhonen M."/>
            <person name="Waleron M.M."/>
            <person name="Gawor J."/>
            <person name="Mrozik A."/>
            <person name="Smoktunowicz M."/>
            <person name="Waleron K."/>
            <person name="Waleron M."/>
        </authorList>
    </citation>
    <scope>NUCLEOTIDE SEQUENCE [LARGE SCALE GENOMIC DNA]</scope>
    <source>
        <strain evidence="3 4">DPMP6</strain>
    </source>
</reference>
<dbReference type="RefSeq" id="WP_264497841.1">
    <property type="nucleotide sequence ID" value="NZ_CP109947.1"/>
</dbReference>
<dbReference type="SUPFAM" id="SSF51556">
    <property type="entry name" value="Metallo-dependent hydrolases"/>
    <property type="match status" value="1"/>
</dbReference>